<organism evidence="1 2">
    <name type="scientific">Gynuella sunshinyii YC6258</name>
    <dbReference type="NCBI Taxonomy" id="1445510"/>
    <lineage>
        <taxon>Bacteria</taxon>
        <taxon>Pseudomonadati</taxon>
        <taxon>Pseudomonadota</taxon>
        <taxon>Gammaproteobacteria</taxon>
        <taxon>Oceanospirillales</taxon>
        <taxon>Saccharospirillaceae</taxon>
        <taxon>Gynuella</taxon>
    </lineage>
</organism>
<dbReference type="RefSeq" id="WP_044618585.1">
    <property type="nucleotide sequence ID" value="NZ_CP007142.1"/>
</dbReference>
<dbReference type="Proteomes" id="UP000032266">
    <property type="component" value="Chromosome"/>
</dbReference>
<evidence type="ECO:0008006" key="3">
    <source>
        <dbReference type="Google" id="ProtNLM"/>
    </source>
</evidence>
<dbReference type="KEGG" id="gsn:YC6258_04571"/>
<reference evidence="1 2" key="1">
    <citation type="submission" date="2014-01" db="EMBL/GenBank/DDBJ databases">
        <title>Full genme sequencing of cellulolytic bacterium Gynuella sunshinyii YC6258T gen. nov., sp. nov.</title>
        <authorList>
            <person name="Khan H."/>
            <person name="Chung E.J."/>
            <person name="Chung Y.R."/>
        </authorList>
    </citation>
    <scope>NUCLEOTIDE SEQUENCE [LARGE SCALE GENOMIC DNA]</scope>
    <source>
        <strain evidence="1 2">YC6258</strain>
    </source>
</reference>
<name>A0A0C5VTG2_9GAMM</name>
<dbReference type="EMBL" id="CP007142">
    <property type="protein sequence ID" value="AJQ96603.1"/>
    <property type="molecule type" value="Genomic_DNA"/>
</dbReference>
<evidence type="ECO:0000313" key="1">
    <source>
        <dbReference type="EMBL" id="AJQ96603.1"/>
    </source>
</evidence>
<dbReference type="OrthoDB" id="5800855at2"/>
<evidence type="ECO:0000313" key="2">
    <source>
        <dbReference type="Proteomes" id="UP000032266"/>
    </source>
</evidence>
<sequence length="246" mass="28247">MLNALENQLEKQGLQLRDFTELMIRLMDYGVICRDESQVEQVLYDRFVRLEGLVEDYLTVLSIRMQHDRKFQFVRLFPPGAEVPGMDAEEDTPFNGGFRVRLNQHEVALVLVLRSLYDKALREGQVDEHGNVLASLENINIAMKNLLKRTLPENVTERKALFRRTRQLRLISLNPEASFEDVELWLRIRPMIMSYVSGDVLASLVEGMDQDVTGGVEPIAEPDSGEEEEELIVNQHASVFDQDEAE</sequence>
<protein>
    <recommendedName>
        <fullName evidence="3">DUF4194 domain-containing protein</fullName>
    </recommendedName>
</protein>
<proteinExistence type="predicted"/>
<dbReference type="HOGENOM" id="CLU_077426_0_0_6"/>
<accession>A0A0C5VTG2</accession>
<dbReference type="AlphaFoldDB" id="A0A0C5VTG2"/>
<dbReference type="Pfam" id="PF13835">
    <property type="entry name" value="DUF4194"/>
    <property type="match status" value="1"/>
</dbReference>
<dbReference type="InterPro" id="IPR025449">
    <property type="entry name" value="JetB"/>
</dbReference>
<dbReference type="STRING" id="1445510.YC6258_04571"/>
<keyword evidence="2" id="KW-1185">Reference proteome</keyword>
<gene>
    <name evidence="1" type="ORF">YC6258_04571</name>
</gene>